<accession>I0YIG7</accession>
<gene>
    <name evidence="2" type="ORF">COCSUDRAFT_45597</name>
</gene>
<evidence type="ECO:0008006" key="4">
    <source>
        <dbReference type="Google" id="ProtNLM"/>
    </source>
</evidence>
<sequence>MRRGPLVAALFLLTCCNAAQLRLAILPEQDATGQAAHKTGMHDLAAFARGLEKLGYAVSVISKLPEEGILELLASGPAPEDALFDAILCQGDSARAVADFAAQLEIPVVRFVADSGLSPGDAPKPFYERPAVLVFASEDGLTAFGDVMEESIRLVISPSSTRIALTSQNAYQAVDKALQDLQSFNPNKVPLEQKALGLVMIVKDEVATINTTLGSMRDMIDYWTIVDTGSTDGTQDAIREYMVGYPGQLYEEPFVDFSTTRNFALRAHGDKTAYAFMVDADYAVNNTWRLRVAAKRMQRECLHRSIPVCAKAVQIRLYSGTTIFYTTRVFPTDEVGTDNGWRYFYPVHESPSHTGIGYMNQFGVDDAMRFPVIKMYNLPITHNKSSTRWKNLDLPLLTAEHQKKPHDTRVVFYLAQTLDLVDDIPAALDMYQKRIDMGGWQQEVFEAHMRRGRIKHDRIPLGTVDPRTDFLKAHHLFPGRAEPLIWLCWHHHKLMDACPQGTAGTEVCWLRERVAAYYYARKAAALPMPDEGLFMNKPVYDHQSLDALLLHAYYVAKHLGPSRTLGHNAAAYVQQKLPGPEHRARNLLLYLELAQELLMDAASASV</sequence>
<protein>
    <recommendedName>
        <fullName evidence="4">Glycosyltransferase 2-like domain-containing protein</fullName>
    </recommendedName>
</protein>
<dbReference type="SUPFAM" id="SSF53448">
    <property type="entry name" value="Nucleotide-diphospho-sugar transferases"/>
    <property type="match status" value="1"/>
</dbReference>
<dbReference type="EMBL" id="AGSI01000026">
    <property type="protein sequence ID" value="EIE18186.1"/>
    <property type="molecule type" value="Genomic_DNA"/>
</dbReference>
<evidence type="ECO:0000256" key="1">
    <source>
        <dbReference type="SAM" id="SignalP"/>
    </source>
</evidence>
<comment type="caution">
    <text evidence="2">The sequence shown here is derived from an EMBL/GenBank/DDBJ whole genome shotgun (WGS) entry which is preliminary data.</text>
</comment>
<evidence type="ECO:0000313" key="3">
    <source>
        <dbReference type="Proteomes" id="UP000007264"/>
    </source>
</evidence>
<dbReference type="GeneID" id="17036092"/>
<dbReference type="RefSeq" id="XP_005642730.1">
    <property type="nucleotide sequence ID" value="XM_005642673.1"/>
</dbReference>
<proteinExistence type="predicted"/>
<name>I0YIG7_COCSC</name>
<keyword evidence="1" id="KW-0732">Signal</keyword>
<dbReference type="PANTHER" id="PTHR43630:SF2">
    <property type="entry name" value="GLYCOSYLTRANSFERASE"/>
    <property type="match status" value="1"/>
</dbReference>
<keyword evidence="3" id="KW-1185">Reference proteome</keyword>
<feature type="signal peptide" evidence="1">
    <location>
        <begin position="1"/>
        <end position="18"/>
    </location>
</feature>
<reference evidence="2 3" key="1">
    <citation type="journal article" date="2012" name="Genome Biol.">
        <title>The genome of the polar eukaryotic microalga coccomyxa subellipsoidea reveals traits of cold adaptation.</title>
        <authorList>
            <person name="Blanc G."/>
            <person name="Agarkova I."/>
            <person name="Grimwood J."/>
            <person name="Kuo A."/>
            <person name="Brueggeman A."/>
            <person name="Dunigan D."/>
            <person name="Gurnon J."/>
            <person name="Ladunga I."/>
            <person name="Lindquist E."/>
            <person name="Lucas S."/>
            <person name="Pangilinan J."/>
            <person name="Proschold T."/>
            <person name="Salamov A."/>
            <person name="Schmutz J."/>
            <person name="Weeks D."/>
            <person name="Yamada T."/>
            <person name="Claverie J.M."/>
            <person name="Grigoriev I."/>
            <person name="Van Etten J."/>
            <person name="Lomsadze A."/>
            <person name="Borodovsky M."/>
        </authorList>
    </citation>
    <scope>NUCLEOTIDE SEQUENCE [LARGE SCALE GENOMIC DNA]</scope>
    <source>
        <strain evidence="2 3">C-169</strain>
    </source>
</reference>
<dbReference type="KEGG" id="csl:COCSUDRAFT_45597"/>
<dbReference type="Proteomes" id="UP000007264">
    <property type="component" value="Unassembled WGS sequence"/>
</dbReference>
<dbReference type="PANTHER" id="PTHR43630">
    <property type="entry name" value="POLY-BETA-1,6-N-ACETYL-D-GLUCOSAMINE SYNTHASE"/>
    <property type="match status" value="1"/>
</dbReference>
<dbReference type="OrthoDB" id="194552at2759"/>
<dbReference type="AlphaFoldDB" id="I0YIG7"/>
<feature type="chain" id="PRO_5003636365" description="Glycosyltransferase 2-like domain-containing protein" evidence="1">
    <location>
        <begin position="19"/>
        <end position="606"/>
    </location>
</feature>
<dbReference type="Gene3D" id="3.90.550.10">
    <property type="entry name" value="Spore Coat Polysaccharide Biosynthesis Protein SpsA, Chain A"/>
    <property type="match status" value="1"/>
</dbReference>
<evidence type="ECO:0000313" key="2">
    <source>
        <dbReference type="EMBL" id="EIE18186.1"/>
    </source>
</evidence>
<dbReference type="InterPro" id="IPR029044">
    <property type="entry name" value="Nucleotide-diphossugar_trans"/>
</dbReference>
<organism evidence="2 3">
    <name type="scientific">Coccomyxa subellipsoidea (strain C-169)</name>
    <name type="common">Green microalga</name>
    <dbReference type="NCBI Taxonomy" id="574566"/>
    <lineage>
        <taxon>Eukaryota</taxon>
        <taxon>Viridiplantae</taxon>
        <taxon>Chlorophyta</taxon>
        <taxon>core chlorophytes</taxon>
        <taxon>Trebouxiophyceae</taxon>
        <taxon>Trebouxiophyceae incertae sedis</taxon>
        <taxon>Coccomyxaceae</taxon>
        <taxon>Coccomyxa</taxon>
        <taxon>Coccomyxa subellipsoidea</taxon>
    </lineage>
</organism>